<dbReference type="EMBL" id="JAFKCS010000003">
    <property type="protein sequence ID" value="MBN7819255.1"/>
    <property type="molecule type" value="Genomic_DNA"/>
</dbReference>
<keyword evidence="2" id="KW-1185">Reference proteome</keyword>
<sequence>MSENITPYQYLPNMSRRESLKWLTVLAASAVVTSVSGCSFISETEPVKVGHWPDLTPTPIEVAGYGTDPNLILPPESPWPRTLSSTQLTLVAVLSDIIVPRDGAVPSATEVKVPDVIDEWVSAPYQTQQRDRLVVLNALAWIEEESQRRFNLGFVGLSGEQQLKIMDDIAYNNAQTPEEFKRIAKAFDRFRGLVLAAFYTSPEGSKDIGYLGNVPIAGDYPGPTEEARQHLEQVLASLKLSDYAYS</sequence>
<dbReference type="Pfam" id="PF13618">
    <property type="entry name" value="Gluconate_2-dh3"/>
    <property type="match status" value="1"/>
</dbReference>
<protein>
    <submittedName>
        <fullName evidence="1">Gluconate 2-dehydrogenase subunit 3 family protein</fullName>
    </submittedName>
</protein>
<accession>A0ABS3CRH7</accession>
<proteinExistence type="predicted"/>
<name>A0ABS3CRH7_9ALTE</name>
<reference evidence="1 2" key="1">
    <citation type="submission" date="2021-03" db="EMBL/GenBank/DDBJ databases">
        <title>novel species isolated from a fishpond in China.</title>
        <authorList>
            <person name="Lu H."/>
            <person name="Cai Z."/>
        </authorList>
    </citation>
    <scope>NUCLEOTIDE SEQUENCE [LARGE SCALE GENOMIC DNA]</scope>
    <source>
        <strain evidence="1 2">Y57</strain>
    </source>
</reference>
<organism evidence="1 2">
    <name type="scientific">Bowmanella yangjiangensis</name>
    <dbReference type="NCBI Taxonomy" id="2811230"/>
    <lineage>
        <taxon>Bacteria</taxon>
        <taxon>Pseudomonadati</taxon>
        <taxon>Pseudomonadota</taxon>
        <taxon>Gammaproteobacteria</taxon>
        <taxon>Alteromonadales</taxon>
        <taxon>Alteromonadaceae</taxon>
        <taxon>Bowmanella</taxon>
    </lineage>
</organism>
<evidence type="ECO:0000313" key="2">
    <source>
        <dbReference type="Proteomes" id="UP000663992"/>
    </source>
</evidence>
<dbReference type="RefSeq" id="WP_206593072.1">
    <property type="nucleotide sequence ID" value="NZ_JAFKCS010000003.1"/>
</dbReference>
<evidence type="ECO:0000313" key="1">
    <source>
        <dbReference type="EMBL" id="MBN7819255.1"/>
    </source>
</evidence>
<dbReference type="Proteomes" id="UP000663992">
    <property type="component" value="Unassembled WGS sequence"/>
</dbReference>
<comment type="caution">
    <text evidence="1">The sequence shown here is derived from an EMBL/GenBank/DDBJ whole genome shotgun (WGS) entry which is preliminary data.</text>
</comment>
<gene>
    <name evidence="1" type="ORF">J0A65_05225</name>
</gene>
<dbReference type="InterPro" id="IPR027056">
    <property type="entry name" value="Gluconate_2DH_su3"/>
</dbReference>